<evidence type="ECO:0000313" key="1">
    <source>
        <dbReference type="EMBL" id="QIG43450.1"/>
    </source>
</evidence>
<dbReference type="AlphaFoldDB" id="A0A6G6WEI6"/>
<evidence type="ECO:0000313" key="2">
    <source>
        <dbReference type="Proteomes" id="UP000502996"/>
    </source>
</evidence>
<proteinExistence type="predicted"/>
<dbReference type="InterPro" id="IPR027417">
    <property type="entry name" value="P-loop_NTPase"/>
</dbReference>
<keyword evidence="2" id="KW-1185">Reference proteome</keyword>
<dbReference type="KEGG" id="nano:G5V58_12360"/>
<sequence length="193" mass="20425">MATASPSDVAGLVLELAASRPPTLGAGRLVCVDGPAGSGKTTLGRELAAATGAPLVHTDDLMEGWRGLDAVGRELGALVADLDAGRPGSHRRYDWLHDRYAARRVDVPPGPWLVVEGVGSGAPAIAAHVTVLVWVEVDDALRLARGMARDGERMRAPWETFMVDERALAARDRTRVRADVLVDGTGSRPPVVR</sequence>
<accession>A0A6G6WEI6</accession>
<protein>
    <submittedName>
        <fullName evidence="1">Uncharacterized protein</fullName>
    </submittedName>
</protein>
<gene>
    <name evidence="1" type="ORF">G5V58_12360</name>
</gene>
<dbReference type="Gene3D" id="3.40.50.300">
    <property type="entry name" value="P-loop containing nucleotide triphosphate hydrolases"/>
    <property type="match status" value="1"/>
</dbReference>
<dbReference type="SUPFAM" id="SSF52540">
    <property type="entry name" value="P-loop containing nucleoside triphosphate hydrolases"/>
    <property type="match status" value="1"/>
</dbReference>
<dbReference type="EMBL" id="CP049257">
    <property type="protein sequence ID" value="QIG43450.1"/>
    <property type="molecule type" value="Genomic_DNA"/>
</dbReference>
<organism evidence="1 2">
    <name type="scientific">Nocardioides anomalus</name>
    <dbReference type="NCBI Taxonomy" id="2712223"/>
    <lineage>
        <taxon>Bacteria</taxon>
        <taxon>Bacillati</taxon>
        <taxon>Actinomycetota</taxon>
        <taxon>Actinomycetes</taxon>
        <taxon>Propionibacteriales</taxon>
        <taxon>Nocardioidaceae</taxon>
        <taxon>Nocardioides</taxon>
    </lineage>
</organism>
<dbReference type="RefSeq" id="WP_165232998.1">
    <property type="nucleotide sequence ID" value="NZ_CP049257.1"/>
</dbReference>
<name>A0A6G6WEI6_9ACTN</name>
<dbReference type="Proteomes" id="UP000502996">
    <property type="component" value="Chromosome"/>
</dbReference>
<reference evidence="1 2" key="1">
    <citation type="submission" date="2020-02" db="EMBL/GenBank/DDBJ databases">
        <title>Full genome sequence of Nocardioides sp. R-3366.</title>
        <authorList>
            <person name="Im W.-T."/>
        </authorList>
    </citation>
    <scope>NUCLEOTIDE SEQUENCE [LARGE SCALE GENOMIC DNA]</scope>
    <source>
        <strain evidence="1 2">R-3366</strain>
    </source>
</reference>